<gene>
    <name evidence="2" type="ORF">BCR33DRAFT_719665</name>
</gene>
<comment type="caution">
    <text evidence="2">The sequence shown here is derived from an EMBL/GenBank/DDBJ whole genome shotgun (WGS) entry which is preliminary data.</text>
</comment>
<protein>
    <recommendedName>
        <fullName evidence="4">Ubiquitin 3 binding protein But2 C-terminal domain-containing protein</fullName>
    </recommendedName>
</protein>
<keyword evidence="1" id="KW-1133">Transmembrane helix</keyword>
<accession>A0A1Y2BYW4</accession>
<keyword evidence="1" id="KW-0472">Membrane</keyword>
<reference evidence="2 3" key="1">
    <citation type="submission" date="2016-07" db="EMBL/GenBank/DDBJ databases">
        <title>Pervasive Adenine N6-methylation of Active Genes in Fungi.</title>
        <authorList>
            <consortium name="DOE Joint Genome Institute"/>
            <person name="Mondo S.J."/>
            <person name="Dannebaum R.O."/>
            <person name="Kuo R.C."/>
            <person name="Labutti K."/>
            <person name="Haridas S."/>
            <person name="Kuo A."/>
            <person name="Salamov A."/>
            <person name="Ahrendt S.R."/>
            <person name="Lipzen A."/>
            <person name="Sullivan W."/>
            <person name="Andreopoulos W.B."/>
            <person name="Clum A."/>
            <person name="Lindquist E."/>
            <person name="Daum C."/>
            <person name="Ramamoorthy G.K."/>
            <person name="Gryganskyi A."/>
            <person name="Culley D."/>
            <person name="Magnuson J.K."/>
            <person name="James T.Y."/>
            <person name="O'Malley M.A."/>
            <person name="Stajich J.E."/>
            <person name="Spatafora J.W."/>
            <person name="Visel A."/>
            <person name="Grigoriev I.V."/>
        </authorList>
    </citation>
    <scope>NUCLEOTIDE SEQUENCE [LARGE SCALE GENOMIC DNA]</scope>
    <source>
        <strain evidence="2 3">JEL800</strain>
    </source>
</reference>
<name>A0A1Y2BYW4_9FUNG</name>
<feature type="transmembrane region" description="Helical" evidence="1">
    <location>
        <begin position="30"/>
        <end position="50"/>
    </location>
</feature>
<evidence type="ECO:0000256" key="1">
    <source>
        <dbReference type="SAM" id="Phobius"/>
    </source>
</evidence>
<evidence type="ECO:0008006" key="4">
    <source>
        <dbReference type="Google" id="ProtNLM"/>
    </source>
</evidence>
<organism evidence="2 3">
    <name type="scientific">Rhizoclosmatium globosum</name>
    <dbReference type="NCBI Taxonomy" id="329046"/>
    <lineage>
        <taxon>Eukaryota</taxon>
        <taxon>Fungi</taxon>
        <taxon>Fungi incertae sedis</taxon>
        <taxon>Chytridiomycota</taxon>
        <taxon>Chytridiomycota incertae sedis</taxon>
        <taxon>Chytridiomycetes</taxon>
        <taxon>Chytridiales</taxon>
        <taxon>Chytriomycetaceae</taxon>
        <taxon>Rhizoclosmatium</taxon>
    </lineage>
</organism>
<dbReference type="OrthoDB" id="10327215at2759"/>
<evidence type="ECO:0000313" key="3">
    <source>
        <dbReference type="Proteomes" id="UP000193642"/>
    </source>
</evidence>
<keyword evidence="1" id="KW-0812">Transmembrane</keyword>
<dbReference type="Proteomes" id="UP000193642">
    <property type="component" value="Unassembled WGS sequence"/>
</dbReference>
<evidence type="ECO:0000313" key="2">
    <source>
        <dbReference type="EMBL" id="ORY39837.1"/>
    </source>
</evidence>
<proteinExistence type="predicted"/>
<keyword evidence="3" id="KW-1185">Reference proteome</keyword>
<dbReference type="EMBL" id="MCGO01000037">
    <property type="protein sequence ID" value="ORY39837.1"/>
    <property type="molecule type" value="Genomic_DNA"/>
</dbReference>
<dbReference type="AlphaFoldDB" id="A0A1Y2BYW4"/>
<sequence length="228" mass="25403">MDESTPLLSHETITAAAGTKQSWLSKHKHAILGIFFALTATTALAAYAHYFPPILTSPVFPHVIAAPFTKVVVRTVSLPHYHGETGLLIKTDYNVRYGPEDWIPYPQVLTTVSSNCFEAQAWRSGQSISVHSEVVNGTLFVLVRYPTIYMCDQGWDWIPGRSLVANVTLYLPRERVELESVLVVDRDVTSVVWEGPEVVPVERKTPFESKPWTPSETSSKIGRVVVPV</sequence>